<evidence type="ECO:0000256" key="1">
    <source>
        <dbReference type="ARBA" id="ARBA00006295"/>
    </source>
</evidence>
<accession>A0A6N6JLM2</accession>
<dbReference type="Gene3D" id="3.90.1530.30">
    <property type="match status" value="1"/>
</dbReference>
<dbReference type="OrthoDB" id="7908920at2"/>
<protein>
    <submittedName>
        <fullName evidence="4">Putative replication protein B</fullName>
    </submittedName>
</protein>
<dbReference type="Pfam" id="PF02195">
    <property type="entry name" value="ParB_N"/>
    <property type="match status" value="1"/>
</dbReference>
<dbReference type="Proteomes" id="UP000436822">
    <property type="component" value="Unassembled WGS sequence"/>
</dbReference>
<dbReference type="SUPFAM" id="SSF109709">
    <property type="entry name" value="KorB DNA-binding domain-like"/>
    <property type="match status" value="1"/>
</dbReference>
<dbReference type="SUPFAM" id="SSF110849">
    <property type="entry name" value="ParB/Sulfiredoxin"/>
    <property type="match status" value="1"/>
</dbReference>
<feature type="region of interest" description="Disordered" evidence="2">
    <location>
        <begin position="1"/>
        <end position="24"/>
    </location>
</feature>
<dbReference type="InterPro" id="IPR011111">
    <property type="entry name" value="Plasmid_RepB"/>
</dbReference>
<dbReference type="InterPro" id="IPR003115">
    <property type="entry name" value="ParB_N"/>
</dbReference>
<comment type="caution">
    <text evidence="4">The sequence shown here is derived from an EMBL/GenBank/DDBJ whole genome shotgun (WGS) entry which is preliminary data.</text>
</comment>
<feature type="domain" description="ParB-like N-terminal" evidence="3">
    <location>
        <begin position="55"/>
        <end position="146"/>
    </location>
</feature>
<name>A0A6N6JLM2_9RHOB</name>
<dbReference type="InterPro" id="IPR050336">
    <property type="entry name" value="Chromosome_partition/occlusion"/>
</dbReference>
<keyword evidence="5" id="KW-1185">Reference proteome</keyword>
<dbReference type="RefSeq" id="WP_159810526.1">
    <property type="nucleotide sequence ID" value="NZ_BLJE01000007.1"/>
</dbReference>
<dbReference type="SMART" id="SM00470">
    <property type="entry name" value="ParB"/>
    <property type="match status" value="1"/>
</dbReference>
<evidence type="ECO:0000313" key="5">
    <source>
        <dbReference type="Proteomes" id="UP000436822"/>
    </source>
</evidence>
<dbReference type="PANTHER" id="PTHR33375">
    <property type="entry name" value="CHROMOSOME-PARTITIONING PROTEIN PARB-RELATED"/>
    <property type="match status" value="1"/>
</dbReference>
<dbReference type="CDD" id="cd16405">
    <property type="entry name" value="RepB_like_N"/>
    <property type="match status" value="1"/>
</dbReference>
<dbReference type="NCBIfam" id="TIGR03454">
    <property type="entry name" value="partition_RepB"/>
    <property type="match status" value="1"/>
</dbReference>
<dbReference type="InterPro" id="IPR017819">
    <property type="entry name" value="Plasmid_partition_RepB"/>
</dbReference>
<gene>
    <name evidence="4" type="ORF">KIN_40490</name>
</gene>
<comment type="similarity">
    <text evidence="1">Belongs to the ParB family.</text>
</comment>
<sequence length="325" mass="36101">MPRKNPFESVLGDAPAPSSKPVPEFAARGASKSITSTLDDLADKADKLLEGETIVEIDPALIDPSFIRDRLDHDTEEFEALKSAIEQEGQSSPILVRPHPSNDKRYMVVFGARRRRAAEELGIKVRAVVKDLTDRDHAVAQGQENAARANLSFIEKALMASELAKQNYDQDNATVLSALAIDKATLSKMLAVAGIDERVLNQLGSARATGRDRWYELKGLLDRPANTKKALETVKTDAFLKLEGDRRFDHLLTLLKKSNLPRKGAVAKAQAWIPQDRRVEVQSSKRGKNYTIAVKAKDHSGIEFGEFVSKRLEELYEQFKAETKP</sequence>
<dbReference type="AlphaFoldDB" id="A0A6N6JLM2"/>
<dbReference type="EMBL" id="BLJE01000007">
    <property type="protein sequence ID" value="GFE66975.1"/>
    <property type="molecule type" value="Genomic_DNA"/>
</dbReference>
<dbReference type="NCBIfam" id="TIGR00180">
    <property type="entry name" value="parB_part"/>
    <property type="match status" value="1"/>
</dbReference>
<dbReference type="GO" id="GO:0007059">
    <property type="term" value="P:chromosome segregation"/>
    <property type="evidence" value="ECO:0007669"/>
    <property type="project" value="TreeGrafter"/>
</dbReference>
<organism evidence="4 5">
    <name type="scientific">Litoreibacter roseus</name>
    <dbReference type="NCBI Taxonomy" id="2601869"/>
    <lineage>
        <taxon>Bacteria</taxon>
        <taxon>Pseudomonadati</taxon>
        <taxon>Pseudomonadota</taxon>
        <taxon>Alphaproteobacteria</taxon>
        <taxon>Rhodobacterales</taxon>
        <taxon>Roseobacteraceae</taxon>
        <taxon>Litoreibacter</taxon>
    </lineage>
</organism>
<evidence type="ECO:0000259" key="3">
    <source>
        <dbReference type="SMART" id="SM00470"/>
    </source>
</evidence>
<dbReference type="Pfam" id="PF07506">
    <property type="entry name" value="RepB"/>
    <property type="match status" value="1"/>
</dbReference>
<dbReference type="GO" id="GO:0005694">
    <property type="term" value="C:chromosome"/>
    <property type="evidence" value="ECO:0007669"/>
    <property type="project" value="TreeGrafter"/>
</dbReference>
<dbReference type="InterPro" id="IPR004437">
    <property type="entry name" value="ParB/RepB/Spo0J"/>
</dbReference>
<dbReference type="GO" id="GO:0003677">
    <property type="term" value="F:DNA binding"/>
    <property type="evidence" value="ECO:0007669"/>
    <property type="project" value="InterPro"/>
</dbReference>
<dbReference type="InterPro" id="IPR037972">
    <property type="entry name" value="RepB_N"/>
</dbReference>
<dbReference type="Gene3D" id="1.10.10.2830">
    <property type="match status" value="1"/>
</dbReference>
<dbReference type="PANTHER" id="PTHR33375:SF1">
    <property type="entry name" value="CHROMOSOME-PARTITIONING PROTEIN PARB-RELATED"/>
    <property type="match status" value="1"/>
</dbReference>
<reference evidence="4 5" key="1">
    <citation type="submission" date="2019-12" db="EMBL/GenBank/DDBJ databases">
        <title>Litoreibacter badius sp. nov., a novel bacteriochlorophyll a-containing bacterium in the genus Litoreibacter.</title>
        <authorList>
            <person name="Kanamuro M."/>
            <person name="Takabe Y."/>
            <person name="Mori K."/>
            <person name="Takaichi S."/>
            <person name="Hanada S."/>
        </authorList>
    </citation>
    <scope>NUCLEOTIDE SEQUENCE [LARGE SCALE GENOMIC DNA]</scope>
    <source>
        <strain evidence="4 5">K6</strain>
    </source>
</reference>
<dbReference type="InterPro" id="IPR036086">
    <property type="entry name" value="ParB/Sulfiredoxin_sf"/>
</dbReference>
<evidence type="ECO:0000256" key="2">
    <source>
        <dbReference type="SAM" id="MobiDB-lite"/>
    </source>
</evidence>
<evidence type="ECO:0000313" key="4">
    <source>
        <dbReference type="EMBL" id="GFE66975.1"/>
    </source>
</evidence>
<proteinExistence type="inferred from homology"/>